<dbReference type="AlphaFoldDB" id="A0AAD8PJH4"/>
<dbReference type="GeneID" id="85443749"/>
<comment type="caution">
    <text evidence="2">The sequence shown here is derived from an EMBL/GenBank/DDBJ whole genome shotgun (WGS) entry which is preliminary data.</text>
</comment>
<dbReference type="EMBL" id="JAHLJV010000227">
    <property type="protein sequence ID" value="KAK1564002.1"/>
    <property type="molecule type" value="Genomic_DNA"/>
</dbReference>
<evidence type="ECO:0000313" key="3">
    <source>
        <dbReference type="Proteomes" id="UP001230504"/>
    </source>
</evidence>
<reference evidence="2" key="1">
    <citation type="submission" date="2021-06" db="EMBL/GenBank/DDBJ databases">
        <title>Comparative genomics, transcriptomics and evolutionary studies reveal genomic signatures of adaptation to plant cell wall in hemibiotrophic fungi.</title>
        <authorList>
            <consortium name="DOE Joint Genome Institute"/>
            <person name="Baroncelli R."/>
            <person name="Diaz J.F."/>
            <person name="Benocci T."/>
            <person name="Peng M."/>
            <person name="Battaglia E."/>
            <person name="Haridas S."/>
            <person name="Andreopoulos W."/>
            <person name="Labutti K."/>
            <person name="Pangilinan J."/>
            <person name="Floch G.L."/>
            <person name="Makela M.R."/>
            <person name="Henrissat B."/>
            <person name="Grigoriev I.V."/>
            <person name="Crouch J.A."/>
            <person name="De Vries R.P."/>
            <person name="Sukno S.A."/>
            <person name="Thon M.R."/>
        </authorList>
    </citation>
    <scope>NUCLEOTIDE SEQUENCE</scope>
    <source>
        <strain evidence="2">CBS 125086</strain>
    </source>
</reference>
<feature type="chain" id="PRO_5042297872" evidence="1">
    <location>
        <begin position="19"/>
        <end position="91"/>
    </location>
</feature>
<feature type="signal peptide" evidence="1">
    <location>
        <begin position="1"/>
        <end position="18"/>
    </location>
</feature>
<gene>
    <name evidence="2" type="ORF">LY79DRAFT_573798</name>
</gene>
<dbReference type="Proteomes" id="UP001230504">
    <property type="component" value="Unassembled WGS sequence"/>
</dbReference>
<protein>
    <submittedName>
        <fullName evidence="2">Uncharacterized protein</fullName>
    </submittedName>
</protein>
<keyword evidence="1" id="KW-0732">Signal</keyword>
<organism evidence="2 3">
    <name type="scientific">Colletotrichum navitas</name>
    <dbReference type="NCBI Taxonomy" id="681940"/>
    <lineage>
        <taxon>Eukaryota</taxon>
        <taxon>Fungi</taxon>
        <taxon>Dikarya</taxon>
        <taxon>Ascomycota</taxon>
        <taxon>Pezizomycotina</taxon>
        <taxon>Sordariomycetes</taxon>
        <taxon>Hypocreomycetidae</taxon>
        <taxon>Glomerellales</taxon>
        <taxon>Glomerellaceae</taxon>
        <taxon>Colletotrichum</taxon>
        <taxon>Colletotrichum graminicola species complex</taxon>
    </lineage>
</organism>
<proteinExistence type="predicted"/>
<evidence type="ECO:0000256" key="1">
    <source>
        <dbReference type="SAM" id="SignalP"/>
    </source>
</evidence>
<accession>A0AAD8PJH4</accession>
<dbReference type="RefSeq" id="XP_060406878.1">
    <property type="nucleotide sequence ID" value="XM_060559509.1"/>
</dbReference>
<keyword evidence="3" id="KW-1185">Reference proteome</keyword>
<name>A0AAD8PJH4_9PEZI</name>
<evidence type="ECO:0000313" key="2">
    <source>
        <dbReference type="EMBL" id="KAK1564002.1"/>
    </source>
</evidence>
<sequence length="91" mass="9539">MKFLTIVSALALATIVAADDPSTSSKKKLCINGCIKCYCGDIKYDDHVCNLCSCNQDAYKSTNASNPQGNCDQPGGFSVDCGHNVGGICVL</sequence>